<dbReference type="Pfam" id="PF09121">
    <property type="entry name" value="Tower"/>
    <property type="match status" value="1"/>
</dbReference>
<dbReference type="CDD" id="cd04495">
    <property type="entry name" value="BRCA2DBD_OB3"/>
    <property type="match status" value="1"/>
</dbReference>
<evidence type="ECO:0000313" key="5">
    <source>
        <dbReference type="Proteomes" id="UP000424527"/>
    </source>
</evidence>
<dbReference type="PIRSF" id="PIRSF002397">
    <property type="entry name" value="BRCA2"/>
    <property type="match status" value="1"/>
</dbReference>
<dbReference type="Pfam" id="PF09104">
    <property type="entry name" value="BRCA-2_OB3"/>
    <property type="match status" value="1"/>
</dbReference>
<dbReference type="InterPro" id="IPR012340">
    <property type="entry name" value="NA-bd_OB-fold"/>
</dbReference>
<evidence type="ECO:0000256" key="1">
    <source>
        <dbReference type="SAM" id="Coils"/>
    </source>
</evidence>
<feature type="compositionally biased region" description="Polar residues" evidence="2">
    <location>
        <begin position="302"/>
        <end position="328"/>
    </location>
</feature>
<evidence type="ECO:0000313" key="4">
    <source>
        <dbReference type="EMBL" id="KAE8295074.1"/>
    </source>
</evidence>
<evidence type="ECO:0000256" key="2">
    <source>
        <dbReference type="SAM" id="MobiDB-lite"/>
    </source>
</evidence>
<organism evidence="4 5">
    <name type="scientific">Larimichthys crocea</name>
    <name type="common">Large yellow croaker</name>
    <name type="synonym">Pseudosciaena crocea</name>
    <dbReference type="NCBI Taxonomy" id="215358"/>
    <lineage>
        <taxon>Eukaryota</taxon>
        <taxon>Metazoa</taxon>
        <taxon>Chordata</taxon>
        <taxon>Craniata</taxon>
        <taxon>Vertebrata</taxon>
        <taxon>Euteleostomi</taxon>
        <taxon>Actinopterygii</taxon>
        <taxon>Neopterygii</taxon>
        <taxon>Teleostei</taxon>
        <taxon>Neoteleostei</taxon>
        <taxon>Acanthomorphata</taxon>
        <taxon>Eupercaria</taxon>
        <taxon>Sciaenidae</taxon>
        <taxon>Larimichthys</taxon>
    </lineage>
</organism>
<dbReference type="InterPro" id="IPR015187">
    <property type="entry name" value="BRCA2_OB_1"/>
</dbReference>
<dbReference type="PANTHER" id="PTHR11289">
    <property type="entry name" value="BREAST CANCER TYPE 2 SUSCEPTIBILITY PROTEIN BRCA2"/>
    <property type="match status" value="1"/>
</dbReference>
<dbReference type="Gene3D" id="2.40.50.140">
    <property type="entry name" value="Nucleic acid-binding proteins"/>
    <property type="match status" value="3"/>
</dbReference>
<dbReference type="InterPro" id="IPR015525">
    <property type="entry name" value="BRCA2"/>
</dbReference>
<dbReference type="InterPro" id="IPR036315">
    <property type="entry name" value="BRCA2_hlx_sf"/>
</dbReference>
<reference evidence="4 5" key="1">
    <citation type="submission" date="2019-07" db="EMBL/GenBank/DDBJ databases">
        <title>Chromosome genome assembly for large yellow croaker.</title>
        <authorList>
            <person name="Xiao S."/>
        </authorList>
    </citation>
    <scope>NUCLEOTIDE SEQUENCE [LARGE SCALE GENOMIC DNA]</scope>
    <source>
        <strain evidence="4">JMULYC20181020</strain>
        <tissue evidence="4">Muscle</tissue>
    </source>
</reference>
<feature type="compositionally biased region" description="Basic and acidic residues" evidence="2">
    <location>
        <begin position="143"/>
        <end position="157"/>
    </location>
</feature>
<dbReference type="InterPro" id="IPR015205">
    <property type="entry name" value="Tower_dom"/>
</dbReference>
<dbReference type="GO" id="GO:0000724">
    <property type="term" value="P:double-strand break repair via homologous recombination"/>
    <property type="evidence" value="ECO:0007669"/>
    <property type="project" value="InterPro"/>
</dbReference>
<dbReference type="CDD" id="cd04493">
    <property type="entry name" value="BRCA2DBD_OB1"/>
    <property type="match status" value="1"/>
</dbReference>
<dbReference type="Proteomes" id="UP000424527">
    <property type="component" value="Unassembled WGS sequence"/>
</dbReference>
<evidence type="ECO:0000259" key="3">
    <source>
        <dbReference type="SMART" id="SM01341"/>
    </source>
</evidence>
<keyword evidence="5" id="KW-1185">Reference proteome</keyword>
<feature type="coiled-coil region" evidence="1">
    <location>
        <begin position="839"/>
        <end position="866"/>
    </location>
</feature>
<dbReference type="AlphaFoldDB" id="A0A6G0IUR1"/>
<dbReference type="Pfam" id="PF09103">
    <property type="entry name" value="BRCA-2_OB1"/>
    <property type="match status" value="1"/>
</dbReference>
<sequence>MVTSLQETDHENDTLQSSSVHDCIFMKDKAPTDAFKIEEGRITSSGVGSLHDNPREEMSTVLNYKINQTSSSGGSKVNRTEESSVLCFESFNLSGCTETQQRLLAQEALDCTKALLEDENLAGQRLSMTLENVPQQDNSKSMSVKDQRGRGKRHVEDPDITGQPPLKRRLLEDFDRTVEGPRGSTLHPEKSIPDGVMKDRRVFKYGVSLHANITRPHRNGNSYVETRIQKTPSQHSITGDSRSAHSKMPMFVPPFLKNTESRKNTVIKDSIRTPSAFVPPFKKQRTIVKESSSTPQEEKLQHTVTPFNSNTYVPPAKTTQSTSDVTGTKSKEDIQMVALVDTTNDNLVNNEKIPVGCGSEGSSAEALCVEDTLFRSQDMFQDVHNIELARDMQHMRIRKKKRQTIRPLPGSLYLTKSSGVQRIPLKAAVNGKPPARFSQKQLYSLGVHQHACEVTSETAKSFRFTLRHFVKQEAFIDGGGVQLADGGWLIPSNDGTAGKEEFYRALCDTPGVDPKLISEEWVYNHYRWIVWKQASMERSFPETMGSLCLTPEQVLLQLKYRYDVEVDHSRRPALRKIMEKDDTAAKTLVLCVCGVVSRGHSPKRHSCRDVKTPGADAKVENPSAVVWLTDGWYAIKAQLDEPLTAMLHKGRLAVGGKLIIHGAQLVGSQDACSPLEAPDSLMLKICANSSRPTRWHARLGFHKDLRPFLLPISSLYSNGGPVGCVDIIILRSYPIQWMERKPDGGVVFRSVRAEEKEARRYNNHKQKAMEVLFAKIQAEFEKEEKGNNKPQRRRRTISRQDIASLQDGEELYEAVGDDAAYLEANLSEQQLEALHTYRRSQMDKKQAELQDRYRRALENAEDQEGSCPKRDVTPVWRVCIADSMDQPGSVYQLNLWRPPSDLQSLLKEGCRYKVYNLTTSDGKKHGGSTTVQLTGTKKTQFQDLQASQDWLSTHFQPRVSTHFVDLQNTEFQSLCGEVDLTGYVISIIDGQGFSPAFYLADGKLNFVKVRCFSSFAQSGLEDLVKPRVLLALSNLQLRGQSASPTPVVYAGDLTVFSTNPKEVHLQESLSQLRNLVQGQENFFLTAEEKLSHLVKSDGLSSISSLALQARTPATDKKDTKSVTSQQPVRGFGCFTPVTRNPPATNCSTEKDPIRLKRRRALDYLSRIPSPPPLSNLGSVASPCVNKTFNPPRRSGTPSTLKTVQMPACKPVNSPLEDEWVNDEELAMIDTQALLADD</sequence>
<dbReference type="InterPro" id="IPR015252">
    <property type="entry name" value="BRCA2_hlx"/>
</dbReference>
<protein>
    <submittedName>
        <fullName evidence="4">Breast cancer type 2 susceptibility protein Fanconi anemia group D1 protein</fullName>
    </submittedName>
</protein>
<proteinExistence type="predicted"/>
<feature type="region of interest" description="Disordered" evidence="2">
    <location>
        <begin position="128"/>
        <end position="165"/>
    </location>
</feature>
<dbReference type="CDD" id="cd04494">
    <property type="entry name" value="BRCA2DBD_OB2"/>
    <property type="match status" value="1"/>
</dbReference>
<dbReference type="Gene3D" id="6.10.70.10">
    <property type="match status" value="1"/>
</dbReference>
<feature type="compositionally biased region" description="Polar residues" evidence="2">
    <location>
        <begin position="128"/>
        <end position="142"/>
    </location>
</feature>
<comment type="caution">
    <text evidence="4">The sequence shown here is derived from an EMBL/GenBank/DDBJ whole genome shotgun (WGS) entry which is preliminary data.</text>
</comment>
<accession>A0A6G0IUR1</accession>
<feature type="region of interest" description="Disordered" evidence="2">
    <location>
        <begin position="286"/>
        <end position="329"/>
    </location>
</feature>
<dbReference type="Pfam" id="PF21318">
    <property type="entry name" value="BRCA2DBD_OB2"/>
    <property type="match status" value="1"/>
</dbReference>
<dbReference type="GO" id="GO:0005634">
    <property type="term" value="C:nucleus"/>
    <property type="evidence" value="ECO:0007669"/>
    <property type="project" value="TreeGrafter"/>
</dbReference>
<gene>
    <name evidence="4" type="ORF">D5F01_LYC05999</name>
</gene>
<dbReference type="SUPFAM" id="SSF81878">
    <property type="entry name" value="BRCA2 tower domain"/>
    <property type="match status" value="1"/>
</dbReference>
<name>A0A6G0IUR1_LARCR</name>
<dbReference type="PANTHER" id="PTHR11289:SF0">
    <property type="entry name" value="BREAST CANCER TYPE 2 SUSCEPTIBILITY PROTEIN"/>
    <property type="match status" value="1"/>
</dbReference>
<keyword evidence="1" id="KW-0175">Coiled coil</keyword>
<dbReference type="Pfam" id="PF09169">
    <property type="entry name" value="BRCA-2_helical"/>
    <property type="match status" value="1"/>
</dbReference>
<dbReference type="Pfam" id="PF22687">
    <property type="entry name" value="BRCA2_TR2"/>
    <property type="match status" value="1"/>
</dbReference>
<dbReference type="SMART" id="SM01341">
    <property type="entry name" value="Tower"/>
    <property type="match status" value="1"/>
</dbReference>
<dbReference type="InterPro" id="IPR015188">
    <property type="entry name" value="BRCA2_OB_3"/>
</dbReference>
<dbReference type="SUPFAM" id="SSF50249">
    <property type="entry name" value="Nucleic acid-binding proteins"/>
    <property type="match status" value="3"/>
</dbReference>
<dbReference type="SUPFAM" id="SSF81872">
    <property type="entry name" value="BRCA2 helical domain"/>
    <property type="match status" value="1"/>
</dbReference>
<dbReference type="EMBL" id="REGW02000006">
    <property type="protein sequence ID" value="KAE8295074.1"/>
    <property type="molecule type" value="Genomic_DNA"/>
</dbReference>
<dbReference type="InterPro" id="IPR055077">
    <property type="entry name" value="BRCA2_TR2"/>
</dbReference>
<dbReference type="InterPro" id="IPR048262">
    <property type="entry name" value="BRCA2_OB_2_dom"/>
</dbReference>
<feature type="domain" description="Tower" evidence="3">
    <location>
        <begin position="738"/>
        <end position="779"/>
    </location>
</feature>
<dbReference type="GO" id="GO:0006355">
    <property type="term" value="P:regulation of DNA-templated transcription"/>
    <property type="evidence" value="ECO:0007669"/>
    <property type="project" value="TreeGrafter"/>
</dbReference>